<evidence type="ECO:0000313" key="1">
    <source>
        <dbReference type="EMBL" id="PNG10542.1"/>
    </source>
</evidence>
<accession>A0A2N8T782</accession>
<dbReference type="Proteomes" id="UP000236023">
    <property type="component" value="Unassembled WGS sequence"/>
</dbReference>
<name>A0A2N8T782_STUST</name>
<dbReference type="AlphaFoldDB" id="A0A2N8T782"/>
<proteinExistence type="predicted"/>
<reference evidence="1 2" key="1">
    <citation type="submission" date="2018-01" db="EMBL/GenBank/DDBJ databases">
        <title>Denitrification phenotypes of diverse strains of Pseudomonas stutzeri.</title>
        <authorList>
            <person name="Milligan D.A."/>
            <person name="Bergaust L."/>
            <person name="Bakken L.R."/>
            <person name="Frostegard A."/>
        </authorList>
    </citation>
    <scope>NUCLEOTIDE SEQUENCE [LARGE SCALE GENOMIC DNA]</scope>
    <source>
        <strain evidence="1 2">24a75</strain>
    </source>
</reference>
<protein>
    <submittedName>
        <fullName evidence="1">Uncharacterized protein</fullName>
    </submittedName>
</protein>
<evidence type="ECO:0000313" key="2">
    <source>
        <dbReference type="Proteomes" id="UP000236023"/>
    </source>
</evidence>
<comment type="caution">
    <text evidence="1">The sequence shown here is derived from an EMBL/GenBank/DDBJ whole genome shotgun (WGS) entry which is preliminary data.</text>
</comment>
<organism evidence="1 2">
    <name type="scientific">Stutzerimonas stutzeri</name>
    <name type="common">Pseudomonas stutzeri</name>
    <dbReference type="NCBI Taxonomy" id="316"/>
    <lineage>
        <taxon>Bacteria</taxon>
        <taxon>Pseudomonadati</taxon>
        <taxon>Pseudomonadota</taxon>
        <taxon>Gammaproteobacteria</taxon>
        <taxon>Pseudomonadales</taxon>
        <taxon>Pseudomonadaceae</taxon>
        <taxon>Stutzerimonas</taxon>
    </lineage>
</organism>
<sequence length="448" mass="47734">MRLIRREHRNGISLRNIEAPFFAVPKVDNELTCWHHEIPGLSELSRSCGADRQLILAAVERGDWLLVMDDPFRPLSNDTFGKYSHITGKGWVGSFHTERSRQPKASLPEAEPIAKTQPQEPGFYIVPRSTTLEKLEAQLFTSPSPAVIDKFKALNPSLSQVKAGQMIVLSDPDNQQCTREEALLMEAAGKVNAALEALSPEEADFMVRHRDEIESFLTYGAASVGVGSSVFSKHLEGVSNSLRSIEALHQRTFQQHGHLRSPEFFAERKRLFSQLDVQLTSLTRKGTGIPDHPNLKSALGISSRSVVHRWTKAGAPEQIPGYATHIDGVAKAAKYIRYGGWIGTAVGGGASYMKVQDVCMAGDAEACEKVKFTEGGGFAGGVAGGALASIALTGSTVGVICAALGVPTGGVGTLTCGLLVVGAGSLAAGAVGGRGGEAMGEIIYEAVK</sequence>
<dbReference type="EMBL" id="POUT01000002">
    <property type="protein sequence ID" value="PNG10542.1"/>
    <property type="molecule type" value="Genomic_DNA"/>
</dbReference>
<gene>
    <name evidence="1" type="ORF">CXK94_04840</name>
</gene>
<dbReference type="RefSeq" id="WP_102893503.1">
    <property type="nucleotide sequence ID" value="NZ_JAMOHU010000001.1"/>
</dbReference>